<dbReference type="EMBL" id="AP024684">
    <property type="protein sequence ID" value="BCX44128.1"/>
    <property type="molecule type" value="Genomic_DNA"/>
</dbReference>
<keyword evidence="1" id="KW-0472">Membrane</keyword>
<reference evidence="2 3" key="1">
    <citation type="submission" date="2021-05" db="EMBL/GenBank/DDBJ databases">
        <title>Complete Genome Sequence of Stenotrophomonas pavanii strain Y.</title>
        <authorList>
            <person name="Dohra H."/>
            <person name="Mohad Din A.R.J."/>
            <person name="Suzuki K."/>
            <person name="Fatma A."/>
            <person name="Honjyo M."/>
            <person name="Nishimura T."/>
            <person name="Moriuch R."/>
            <person name="Masuda K."/>
            <person name="Minoura A."/>
            <person name="Tashiro Y."/>
            <person name="Futamata H."/>
        </authorList>
    </citation>
    <scope>NUCLEOTIDE SEQUENCE [LARGE SCALE GENOMIC DNA]</scope>
    <source>
        <strain evidence="3">Y</strain>
    </source>
</reference>
<accession>A0ABM7R243</accession>
<protein>
    <submittedName>
        <fullName evidence="2">Uncharacterized protein</fullName>
    </submittedName>
</protein>
<evidence type="ECO:0000313" key="2">
    <source>
        <dbReference type="EMBL" id="BCX44128.1"/>
    </source>
</evidence>
<keyword evidence="1" id="KW-1133">Transmembrane helix</keyword>
<keyword evidence="3" id="KW-1185">Reference proteome</keyword>
<dbReference type="Proteomes" id="UP000825066">
    <property type="component" value="Chromosome"/>
</dbReference>
<evidence type="ECO:0000256" key="1">
    <source>
        <dbReference type="SAM" id="Phobius"/>
    </source>
</evidence>
<dbReference type="RefSeq" id="WP_187756618.1">
    <property type="nucleotide sequence ID" value="NZ_AP024684.1"/>
</dbReference>
<proteinExistence type="predicted"/>
<feature type="transmembrane region" description="Helical" evidence="1">
    <location>
        <begin position="16"/>
        <end position="39"/>
    </location>
</feature>
<organism evidence="2 3">
    <name type="scientific">Stenotrophomonas pavanii</name>
    <dbReference type="NCBI Taxonomy" id="487698"/>
    <lineage>
        <taxon>Bacteria</taxon>
        <taxon>Pseudomonadati</taxon>
        <taxon>Pseudomonadota</taxon>
        <taxon>Gammaproteobacteria</taxon>
        <taxon>Lysobacterales</taxon>
        <taxon>Lysobacteraceae</taxon>
        <taxon>Stenotrophomonas</taxon>
    </lineage>
</organism>
<keyword evidence="1" id="KW-0812">Transmembrane</keyword>
<evidence type="ECO:0000313" key="3">
    <source>
        <dbReference type="Proteomes" id="UP000825066"/>
    </source>
</evidence>
<name>A0ABM7R243_9GAMM</name>
<feature type="transmembrane region" description="Helical" evidence="1">
    <location>
        <begin position="97"/>
        <end position="116"/>
    </location>
</feature>
<sequence>MTRPYPELPPLDVRRAYLAWCAPSPWSLALVMASTMAWLLASQDPMPPLLAGFGAAALAWFRSDGPGHATRAGTAVSLLLIGLAMTSATAFGAHAALYLLLAATALLLLALLALRLRAITAMAARLQARVDATPMDCRWTHLPAALSTLIVQQLRGAGPVEPSLHRTLVLATLA</sequence>
<gene>
    <name evidence="2" type="ORF">STNY_R23270</name>
</gene>